<sequence length="120" mass="12879">FKCFYMEKSGVGSEFGVIRDRGELVSFKEIGGLDFGDGVRKPQLALVFADLSVEPGQLLMVWVDGVLGLGNGESSIVSQLRKFGITRNVIGHCMSARGGGFLFFGDDLVPSSGVVWTPMS</sequence>
<gene>
    <name evidence="3" type="ORF">IFM89_013430</name>
</gene>
<keyword evidence="4" id="KW-1185">Reference proteome</keyword>
<protein>
    <recommendedName>
        <fullName evidence="2">Xylanase inhibitor N-terminal domain-containing protein</fullName>
    </recommendedName>
</protein>
<evidence type="ECO:0000313" key="3">
    <source>
        <dbReference type="EMBL" id="KAF9588578.1"/>
    </source>
</evidence>
<evidence type="ECO:0000313" key="4">
    <source>
        <dbReference type="Proteomes" id="UP000631114"/>
    </source>
</evidence>
<proteinExistence type="inferred from homology"/>
<evidence type="ECO:0000259" key="2">
    <source>
        <dbReference type="Pfam" id="PF14543"/>
    </source>
</evidence>
<feature type="domain" description="Xylanase inhibitor N-terminal" evidence="2">
    <location>
        <begin position="61"/>
        <end position="106"/>
    </location>
</feature>
<reference evidence="3 4" key="1">
    <citation type="submission" date="2020-10" db="EMBL/GenBank/DDBJ databases">
        <title>The Coptis chinensis genome and diversification of protoberbering-type alkaloids.</title>
        <authorList>
            <person name="Wang B."/>
            <person name="Shu S."/>
            <person name="Song C."/>
            <person name="Liu Y."/>
        </authorList>
    </citation>
    <scope>NUCLEOTIDE SEQUENCE [LARGE SCALE GENOMIC DNA]</scope>
    <source>
        <strain evidence="3">HL-2020</strain>
        <tissue evidence="3">Leaf</tissue>
    </source>
</reference>
<comment type="caution">
    <text evidence="3">The sequence shown here is derived from an EMBL/GenBank/DDBJ whole genome shotgun (WGS) entry which is preliminary data.</text>
</comment>
<dbReference type="Gene3D" id="2.40.70.10">
    <property type="entry name" value="Acid Proteases"/>
    <property type="match status" value="1"/>
</dbReference>
<dbReference type="InterPro" id="IPR021109">
    <property type="entry name" value="Peptidase_aspartic_dom_sf"/>
</dbReference>
<evidence type="ECO:0000256" key="1">
    <source>
        <dbReference type="ARBA" id="ARBA00007447"/>
    </source>
</evidence>
<dbReference type="SUPFAM" id="SSF50630">
    <property type="entry name" value="Acid proteases"/>
    <property type="match status" value="1"/>
</dbReference>
<dbReference type="Pfam" id="PF14543">
    <property type="entry name" value="TAXi_N"/>
    <property type="match status" value="1"/>
</dbReference>
<dbReference type="InterPro" id="IPR032861">
    <property type="entry name" value="TAXi_N"/>
</dbReference>
<organism evidence="3 4">
    <name type="scientific">Coptis chinensis</name>
    <dbReference type="NCBI Taxonomy" id="261450"/>
    <lineage>
        <taxon>Eukaryota</taxon>
        <taxon>Viridiplantae</taxon>
        <taxon>Streptophyta</taxon>
        <taxon>Embryophyta</taxon>
        <taxon>Tracheophyta</taxon>
        <taxon>Spermatophyta</taxon>
        <taxon>Magnoliopsida</taxon>
        <taxon>Ranunculales</taxon>
        <taxon>Ranunculaceae</taxon>
        <taxon>Coptidoideae</taxon>
        <taxon>Coptis</taxon>
    </lineage>
</organism>
<dbReference type="EMBL" id="JADFTS010000009">
    <property type="protein sequence ID" value="KAF9588578.1"/>
    <property type="molecule type" value="Genomic_DNA"/>
</dbReference>
<dbReference type="Proteomes" id="UP000631114">
    <property type="component" value="Unassembled WGS sequence"/>
</dbReference>
<feature type="non-terminal residue" evidence="3">
    <location>
        <position position="120"/>
    </location>
</feature>
<accession>A0A835LAV7</accession>
<dbReference type="OrthoDB" id="1938607at2759"/>
<name>A0A835LAV7_9MAGN</name>
<comment type="similarity">
    <text evidence="1">Belongs to the peptidase A1 family.</text>
</comment>
<dbReference type="AlphaFoldDB" id="A0A835LAV7"/>